<accession>A0A7J6QHA3</accession>
<reference evidence="2 3" key="1">
    <citation type="submission" date="2020-04" db="EMBL/GenBank/DDBJ databases">
        <title>Perkinsus olseni comparative genomics.</title>
        <authorList>
            <person name="Bogema D.R."/>
        </authorList>
    </citation>
    <scope>NUCLEOTIDE SEQUENCE [LARGE SCALE GENOMIC DNA]</scope>
    <source>
        <strain evidence="2">ATCC PRA-205</strain>
    </source>
</reference>
<comment type="caution">
    <text evidence="2">The sequence shown here is derived from an EMBL/GenBank/DDBJ whole genome shotgun (WGS) entry which is preliminary data.</text>
</comment>
<evidence type="ECO:0000313" key="3">
    <source>
        <dbReference type="Proteomes" id="UP000574390"/>
    </source>
</evidence>
<feature type="region of interest" description="Disordered" evidence="1">
    <location>
        <begin position="1"/>
        <end position="85"/>
    </location>
</feature>
<feature type="compositionally biased region" description="Polar residues" evidence="1">
    <location>
        <begin position="107"/>
        <end position="118"/>
    </location>
</feature>
<feature type="compositionally biased region" description="Basic and acidic residues" evidence="1">
    <location>
        <begin position="53"/>
        <end position="85"/>
    </location>
</feature>
<dbReference type="AlphaFoldDB" id="A0A7J6QHA3"/>
<dbReference type="EMBL" id="JABANM010029676">
    <property type="protein sequence ID" value="KAF4707607.1"/>
    <property type="molecule type" value="Genomic_DNA"/>
</dbReference>
<protein>
    <submittedName>
        <fullName evidence="2">Uncharacterized protein</fullName>
    </submittedName>
</protein>
<dbReference type="Proteomes" id="UP000574390">
    <property type="component" value="Unassembled WGS sequence"/>
</dbReference>
<evidence type="ECO:0000313" key="2">
    <source>
        <dbReference type="EMBL" id="KAF4707607.1"/>
    </source>
</evidence>
<evidence type="ECO:0000256" key="1">
    <source>
        <dbReference type="SAM" id="MobiDB-lite"/>
    </source>
</evidence>
<sequence>MSHHFHGSSPAEFLIPSEGRRTSDMRFDSSTERDEQAATQAADKNANTSKRRGSFDDFKDDRRSPVDEIRKADLTDPYARRDARNRKELIAGALGDVRAFVIARSAEAQSDDTQVPSSSEEEMKMKTDDKHDGEDHASIPR</sequence>
<feature type="compositionally biased region" description="Basic and acidic residues" evidence="1">
    <location>
        <begin position="18"/>
        <end position="36"/>
    </location>
</feature>
<feature type="compositionally biased region" description="Basic and acidic residues" evidence="1">
    <location>
        <begin position="121"/>
        <end position="141"/>
    </location>
</feature>
<gene>
    <name evidence="2" type="ORF">FOZ62_002906</name>
</gene>
<feature type="region of interest" description="Disordered" evidence="1">
    <location>
        <begin position="105"/>
        <end position="141"/>
    </location>
</feature>
<proteinExistence type="predicted"/>
<name>A0A7J6QHA3_PEROL</name>
<organism evidence="2 3">
    <name type="scientific">Perkinsus olseni</name>
    <name type="common">Perkinsus atlanticus</name>
    <dbReference type="NCBI Taxonomy" id="32597"/>
    <lineage>
        <taxon>Eukaryota</taxon>
        <taxon>Sar</taxon>
        <taxon>Alveolata</taxon>
        <taxon>Perkinsozoa</taxon>
        <taxon>Perkinsea</taxon>
        <taxon>Perkinsida</taxon>
        <taxon>Perkinsidae</taxon>
        <taxon>Perkinsus</taxon>
    </lineage>
</organism>